<evidence type="ECO:0000313" key="19">
    <source>
        <dbReference type="Proteomes" id="UP000251835"/>
    </source>
</evidence>
<dbReference type="NCBIfam" id="TIGR00538">
    <property type="entry name" value="hemN"/>
    <property type="match status" value="1"/>
</dbReference>
<evidence type="ECO:0000256" key="8">
    <source>
        <dbReference type="ARBA" id="ARBA00022723"/>
    </source>
</evidence>
<dbReference type="InterPro" id="IPR013785">
    <property type="entry name" value="Aldolase_TIM"/>
</dbReference>
<feature type="binding site" evidence="15">
    <location>
        <position position="184"/>
    </location>
    <ligand>
        <name>S-adenosyl-L-methionine</name>
        <dbReference type="ChEBI" id="CHEBI:59789"/>
        <label>2</label>
    </ligand>
</feature>
<dbReference type="GO" id="GO:0006782">
    <property type="term" value="P:protoporphyrinogen IX biosynthetic process"/>
    <property type="evidence" value="ECO:0007669"/>
    <property type="project" value="UniProtKB-UniPathway"/>
</dbReference>
<comment type="subcellular location">
    <subcellularLocation>
        <location evidence="1 14">Cytoplasm</location>
    </subcellularLocation>
</comment>
<evidence type="ECO:0000259" key="17">
    <source>
        <dbReference type="PROSITE" id="PS51918"/>
    </source>
</evidence>
<keyword evidence="12 14" id="KW-0627">Porphyrin biosynthesis</keyword>
<dbReference type="Gene3D" id="3.20.20.70">
    <property type="entry name" value="Aldolase class I"/>
    <property type="match status" value="1"/>
</dbReference>
<dbReference type="CDD" id="cd01335">
    <property type="entry name" value="Radical_SAM"/>
    <property type="match status" value="1"/>
</dbReference>
<dbReference type="SMART" id="SM00729">
    <property type="entry name" value="Elp3"/>
    <property type="match status" value="1"/>
</dbReference>
<dbReference type="Proteomes" id="UP000251835">
    <property type="component" value="Unassembled WGS sequence"/>
</dbReference>
<evidence type="ECO:0000256" key="15">
    <source>
        <dbReference type="PIRSR" id="PIRSR000167-1"/>
    </source>
</evidence>
<evidence type="ECO:0000256" key="11">
    <source>
        <dbReference type="ARBA" id="ARBA00023014"/>
    </source>
</evidence>
<dbReference type="PANTHER" id="PTHR13932">
    <property type="entry name" value="COPROPORPHYRINIGEN III OXIDASE"/>
    <property type="match status" value="1"/>
</dbReference>
<feature type="binding site" evidence="15">
    <location>
        <position position="145"/>
    </location>
    <ligand>
        <name>S-adenosyl-L-methionine</name>
        <dbReference type="ChEBI" id="CHEBI:59789"/>
        <label>1</label>
    </ligand>
</feature>
<comment type="similarity">
    <text evidence="3 14">Belongs to the anaerobic coproporphyrinogen-III oxidase family.</text>
</comment>
<feature type="binding site" evidence="15">
    <location>
        <begin position="113"/>
        <end position="114"/>
    </location>
    <ligand>
        <name>S-adenosyl-L-methionine</name>
        <dbReference type="ChEBI" id="CHEBI:59789"/>
        <label>2</label>
    </ligand>
</feature>
<evidence type="ECO:0000256" key="12">
    <source>
        <dbReference type="ARBA" id="ARBA00023244"/>
    </source>
</evidence>
<evidence type="ECO:0000256" key="9">
    <source>
        <dbReference type="ARBA" id="ARBA00023002"/>
    </source>
</evidence>
<comment type="pathway">
    <text evidence="2 14">Porphyrin-containing compound metabolism; protoporphyrin-IX biosynthesis; protoporphyrinogen-IX from coproporphyrinogen-III (AdoMet route): step 1/1.</text>
</comment>
<reference evidence="18 19" key="1">
    <citation type="submission" date="2018-05" db="EMBL/GenBank/DDBJ databases">
        <title>Genomic Encyclopedia of Type Strains, Phase IV (KMG-IV): sequencing the most valuable type-strain genomes for metagenomic binning, comparative biology and taxonomic classification.</title>
        <authorList>
            <person name="Goeker M."/>
        </authorList>
    </citation>
    <scope>NUCLEOTIDE SEQUENCE [LARGE SCALE GENOMIC DNA]</scope>
    <source>
        <strain evidence="18 19">DSM 28579</strain>
    </source>
</reference>
<dbReference type="SFLD" id="SFLDS00029">
    <property type="entry name" value="Radical_SAM"/>
    <property type="match status" value="1"/>
</dbReference>
<dbReference type="Gene3D" id="1.10.10.920">
    <property type="match status" value="1"/>
</dbReference>
<feature type="binding site" evidence="15">
    <location>
        <position position="172"/>
    </location>
    <ligand>
        <name>S-adenosyl-L-methionine</name>
        <dbReference type="ChEBI" id="CHEBI:59789"/>
        <label>2</label>
    </ligand>
</feature>
<keyword evidence="8 14" id="KW-0479">Metal-binding</keyword>
<dbReference type="GO" id="GO:0051989">
    <property type="term" value="F:coproporphyrinogen dehydrogenase activity"/>
    <property type="evidence" value="ECO:0007669"/>
    <property type="project" value="UniProtKB-EC"/>
</dbReference>
<dbReference type="EMBL" id="QENZ01000003">
    <property type="protein sequence ID" value="PVX51730.1"/>
    <property type="molecule type" value="Genomic_DNA"/>
</dbReference>
<name>A0A7L4UPP6_BALHA</name>
<dbReference type="OrthoDB" id="9808022at2"/>
<dbReference type="AlphaFoldDB" id="A0A7L4UPP6"/>
<keyword evidence="11 14" id="KW-0411">Iron-sulfur</keyword>
<evidence type="ECO:0000256" key="2">
    <source>
        <dbReference type="ARBA" id="ARBA00004785"/>
    </source>
</evidence>
<sequence length="450" mass="52400">MIEELIKKYNVPVPRYTSYPTAPCWGDSLGTMDSIESIIKKSFRKSNTKSGISIYIHLPYCENLCTFCACNRIITKNHKVEDSYIEAVLTEWQRYRSLFDGTPIIRELHLGGGTPTFFSPENLKYLIESIMKDAKMHESHEFSFEAHPGITTEEHLDTLYNVGFNRVSFGVQDFDEIVQETINRKNDYETVKSITEKAREIGYSSVNYDLIYGLPKQKLSSVEDTIEKVALLMPERIAFYSYAHVPWKMKMQRTFTDEDLPDNAEKRALYEKGKELLISSGYYDIGLDHFSLESDDLYKAYKERRLHRNFMGYNTSHTKMLIGLGASSISDFDTMYIQNEKHVSKYEKKIQENRWAYERSYILTPEDECIKRAILDIACKRQLSITPEIRTYLTKSDFETLSVMQSEGLIMFDEDTLTVTDLGMIFLRNICSVFDRNYDVNKQFNFSKSI</sequence>
<evidence type="ECO:0000256" key="3">
    <source>
        <dbReference type="ARBA" id="ARBA00005493"/>
    </source>
</evidence>
<dbReference type="PROSITE" id="PS51918">
    <property type="entry name" value="RADICAL_SAM"/>
    <property type="match status" value="1"/>
</dbReference>
<evidence type="ECO:0000256" key="16">
    <source>
        <dbReference type="PIRSR" id="PIRSR000167-2"/>
    </source>
</evidence>
<feature type="domain" description="Radical SAM core" evidence="17">
    <location>
        <begin position="46"/>
        <end position="279"/>
    </location>
</feature>
<dbReference type="PANTHER" id="PTHR13932:SF6">
    <property type="entry name" value="OXYGEN-INDEPENDENT COPROPORPHYRINOGEN III OXIDASE"/>
    <property type="match status" value="1"/>
</dbReference>
<feature type="binding site" evidence="15">
    <location>
        <position position="209"/>
    </location>
    <ligand>
        <name>S-adenosyl-L-methionine</name>
        <dbReference type="ChEBI" id="CHEBI:59789"/>
        <label>2</label>
    </ligand>
</feature>
<keyword evidence="6 14" id="KW-0963">Cytoplasm</keyword>
<evidence type="ECO:0000256" key="6">
    <source>
        <dbReference type="ARBA" id="ARBA00022490"/>
    </source>
</evidence>
<feature type="binding site" evidence="16">
    <location>
        <position position="68"/>
    </location>
    <ligand>
        <name>[4Fe-4S] cluster</name>
        <dbReference type="ChEBI" id="CHEBI:49883"/>
        <note>4Fe-4S-S-AdoMet</note>
    </ligand>
</feature>
<evidence type="ECO:0000256" key="13">
    <source>
        <dbReference type="ARBA" id="ARBA00048321"/>
    </source>
</evidence>
<dbReference type="SUPFAM" id="SSF102114">
    <property type="entry name" value="Radical SAM enzymes"/>
    <property type="match status" value="1"/>
</dbReference>
<feature type="binding site" evidence="15">
    <location>
        <position position="329"/>
    </location>
    <ligand>
        <name>S-adenosyl-L-methionine</name>
        <dbReference type="ChEBI" id="CHEBI:59789"/>
        <label>1</label>
    </ligand>
</feature>
<protein>
    <recommendedName>
        <fullName evidence="14">Coproporphyrinogen-III oxidase</fullName>
        <ecNumber evidence="14">1.3.98.3</ecNumber>
    </recommendedName>
</protein>
<dbReference type="InterPro" id="IPR007197">
    <property type="entry name" value="rSAM"/>
</dbReference>
<dbReference type="GO" id="GO:0004109">
    <property type="term" value="F:coproporphyrinogen oxidase activity"/>
    <property type="evidence" value="ECO:0007669"/>
    <property type="project" value="InterPro"/>
</dbReference>
<keyword evidence="19" id="KW-1185">Reference proteome</keyword>
<feature type="binding site" evidence="16">
    <location>
        <position position="65"/>
    </location>
    <ligand>
        <name>[4Fe-4S] cluster</name>
        <dbReference type="ChEBI" id="CHEBI:49883"/>
        <note>4Fe-4S-S-AdoMet</note>
    </ligand>
</feature>
<proteinExistence type="inferred from homology"/>
<evidence type="ECO:0000256" key="7">
    <source>
        <dbReference type="ARBA" id="ARBA00022691"/>
    </source>
</evidence>
<dbReference type="InterPro" id="IPR034505">
    <property type="entry name" value="Coproporphyrinogen-III_oxidase"/>
</dbReference>
<evidence type="ECO:0000256" key="5">
    <source>
        <dbReference type="ARBA" id="ARBA00022485"/>
    </source>
</evidence>
<dbReference type="SFLD" id="SFLDG01082">
    <property type="entry name" value="B12-binding_domain_containing"/>
    <property type="match status" value="1"/>
</dbReference>
<comment type="cofactor">
    <cofactor evidence="14 16">
        <name>[4Fe-4S] cluster</name>
        <dbReference type="ChEBI" id="CHEBI:49883"/>
    </cofactor>
    <text evidence="14 16">Binds 1 [4Fe-4S] cluster. The cluster is coordinated with 3 cysteines and an exchangeable S-adenosyl-L-methionine.</text>
</comment>
<dbReference type="GO" id="GO:0051539">
    <property type="term" value="F:4 iron, 4 sulfur cluster binding"/>
    <property type="evidence" value="ECO:0007669"/>
    <property type="project" value="UniProtKB-KW"/>
</dbReference>
<feature type="binding site" evidence="15">
    <location>
        <position position="55"/>
    </location>
    <ligand>
        <name>S-adenosyl-L-methionine</name>
        <dbReference type="ChEBI" id="CHEBI:59789"/>
        <label>1</label>
    </ligand>
</feature>
<evidence type="ECO:0000313" key="18">
    <source>
        <dbReference type="EMBL" id="PVX51730.1"/>
    </source>
</evidence>
<gene>
    <name evidence="18" type="ORF">C7377_0015</name>
</gene>
<dbReference type="InterPro" id="IPR058240">
    <property type="entry name" value="rSAM_sf"/>
</dbReference>
<keyword evidence="5 14" id="KW-0004">4Fe-4S</keyword>
<comment type="caution">
    <text evidence="18">The sequence shown here is derived from an EMBL/GenBank/DDBJ whole genome shotgun (WGS) entry which is preliminary data.</text>
</comment>
<evidence type="ECO:0000256" key="10">
    <source>
        <dbReference type="ARBA" id="ARBA00023004"/>
    </source>
</evidence>
<dbReference type="SFLD" id="SFLDG01065">
    <property type="entry name" value="anaerobic_coproporphyrinogen-I"/>
    <property type="match status" value="1"/>
</dbReference>
<dbReference type="GO" id="GO:0005737">
    <property type="term" value="C:cytoplasm"/>
    <property type="evidence" value="ECO:0007669"/>
    <property type="project" value="UniProtKB-SubCell"/>
</dbReference>
<dbReference type="UniPathway" id="UPA00251">
    <property type="reaction ID" value="UER00323"/>
</dbReference>
<feature type="binding site" evidence="15">
    <location>
        <position position="112"/>
    </location>
    <ligand>
        <name>S-adenosyl-L-methionine</name>
        <dbReference type="ChEBI" id="CHEBI:59789"/>
        <label>1</label>
    </ligand>
</feature>
<keyword evidence="9 14" id="KW-0560">Oxidoreductase</keyword>
<accession>A0A7L4UPP6</accession>
<dbReference type="EC" id="1.3.98.3" evidence="14"/>
<feature type="binding site" evidence="15">
    <location>
        <position position="243"/>
    </location>
    <ligand>
        <name>S-adenosyl-L-methionine</name>
        <dbReference type="ChEBI" id="CHEBI:59789"/>
        <label>2</label>
    </ligand>
</feature>
<feature type="binding site" evidence="15">
    <location>
        <begin position="67"/>
        <end position="69"/>
    </location>
    <ligand>
        <name>S-adenosyl-L-methionine</name>
        <dbReference type="ChEBI" id="CHEBI:59789"/>
        <label>2</label>
    </ligand>
</feature>
<evidence type="ECO:0000256" key="4">
    <source>
        <dbReference type="ARBA" id="ARBA00011245"/>
    </source>
</evidence>
<comment type="catalytic activity">
    <reaction evidence="13 14">
        <text>coproporphyrinogen III + 2 S-adenosyl-L-methionine = protoporphyrinogen IX + 2 5'-deoxyadenosine + 2 L-methionine + 2 CO2</text>
        <dbReference type="Rhea" id="RHEA:15425"/>
        <dbReference type="ChEBI" id="CHEBI:16526"/>
        <dbReference type="ChEBI" id="CHEBI:17319"/>
        <dbReference type="ChEBI" id="CHEBI:57307"/>
        <dbReference type="ChEBI" id="CHEBI:57309"/>
        <dbReference type="ChEBI" id="CHEBI:57844"/>
        <dbReference type="ChEBI" id="CHEBI:59789"/>
        <dbReference type="EC" id="1.3.98.3"/>
    </reaction>
</comment>
<dbReference type="InterPro" id="IPR004558">
    <property type="entry name" value="Coprogen_oxidase_HemN"/>
</dbReference>
<dbReference type="GO" id="GO:0046872">
    <property type="term" value="F:metal ion binding"/>
    <property type="evidence" value="ECO:0007669"/>
    <property type="project" value="UniProtKB-KW"/>
</dbReference>
<evidence type="ECO:0000256" key="1">
    <source>
        <dbReference type="ARBA" id="ARBA00004496"/>
    </source>
</evidence>
<comment type="subunit">
    <text evidence="4">Monomer.</text>
</comment>
<dbReference type="Pfam" id="PF04055">
    <property type="entry name" value="Radical_SAM"/>
    <property type="match status" value="1"/>
</dbReference>
<keyword evidence="7 14" id="KW-0949">S-adenosyl-L-methionine</keyword>
<evidence type="ECO:0000256" key="14">
    <source>
        <dbReference type="PIRNR" id="PIRNR000167"/>
    </source>
</evidence>
<organism evidence="18 19">
    <name type="scientific">Balneicella halophila</name>
    <dbReference type="NCBI Taxonomy" id="1537566"/>
    <lineage>
        <taxon>Bacteria</taxon>
        <taxon>Pseudomonadati</taxon>
        <taxon>Bacteroidota</taxon>
        <taxon>Bacteroidia</taxon>
        <taxon>Bacteroidales</taxon>
        <taxon>Balneicellaceae</taxon>
        <taxon>Balneicella</taxon>
    </lineage>
</organism>
<dbReference type="PIRSF" id="PIRSF000167">
    <property type="entry name" value="HemN"/>
    <property type="match status" value="1"/>
</dbReference>
<dbReference type="RefSeq" id="WP_116495307.1">
    <property type="nucleotide sequence ID" value="NZ_QENZ01000003.1"/>
</dbReference>
<feature type="binding site" evidence="16">
    <location>
        <position position="61"/>
    </location>
    <ligand>
        <name>[4Fe-4S] cluster</name>
        <dbReference type="ChEBI" id="CHEBI:49883"/>
        <note>4Fe-4S-S-AdoMet</note>
    </ligand>
</feature>
<keyword evidence="10 14" id="KW-0408">Iron</keyword>
<dbReference type="InterPro" id="IPR006638">
    <property type="entry name" value="Elp3/MiaA/NifB-like_rSAM"/>
</dbReference>